<dbReference type="OrthoDB" id="9805479at2"/>
<feature type="transmembrane region" description="Helical" evidence="2">
    <location>
        <begin position="150"/>
        <end position="175"/>
    </location>
</feature>
<proteinExistence type="predicted"/>
<reference evidence="3 4" key="1">
    <citation type="submission" date="2018-09" db="EMBL/GenBank/DDBJ databases">
        <title>Phylogeny of the Shewanellaceae, and recommendation for two new genera, Pseudoshewanella and Parashewanella.</title>
        <authorList>
            <person name="Wang G."/>
        </authorList>
    </citation>
    <scope>NUCLEOTIDE SEQUENCE [LARGE SCALE GENOMIC DNA]</scope>
    <source>
        <strain evidence="3 4">C51</strain>
    </source>
</reference>
<feature type="transmembrane region" description="Helical" evidence="2">
    <location>
        <begin position="75"/>
        <end position="97"/>
    </location>
</feature>
<dbReference type="RefSeq" id="WP_121840433.1">
    <property type="nucleotide sequence ID" value="NZ_ML014834.1"/>
</dbReference>
<dbReference type="PANTHER" id="PTHR34300:SF2">
    <property type="entry name" value="QUEUOSINE PRECURSOR TRANSPORTER-RELATED"/>
    <property type="match status" value="1"/>
</dbReference>
<dbReference type="InterPro" id="IPR003744">
    <property type="entry name" value="YhhQ"/>
</dbReference>
<evidence type="ECO:0000256" key="2">
    <source>
        <dbReference type="SAM" id="Phobius"/>
    </source>
</evidence>
<feature type="transmembrane region" description="Helical" evidence="2">
    <location>
        <begin position="18"/>
        <end position="39"/>
    </location>
</feature>
<feature type="transmembrane region" description="Helical" evidence="2">
    <location>
        <begin position="195"/>
        <end position="212"/>
    </location>
</feature>
<keyword evidence="2" id="KW-0812">Transmembrane</keyword>
<dbReference type="EMBL" id="QZEI01000085">
    <property type="protein sequence ID" value="RLV58252.1"/>
    <property type="molecule type" value="Genomic_DNA"/>
</dbReference>
<dbReference type="Proteomes" id="UP000281474">
    <property type="component" value="Unassembled WGS sequence"/>
</dbReference>
<keyword evidence="4" id="KW-1185">Reference proteome</keyword>
<accession>A0A3L8PW21</accession>
<organism evidence="3 4">
    <name type="scientific">Parashewanella curva</name>
    <dbReference type="NCBI Taxonomy" id="2338552"/>
    <lineage>
        <taxon>Bacteria</taxon>
        <taxon>Pseudomonadati</taxon>
        <taxon>Pseudomonadota</taxon>
        <taxon>Gammaproteobacteria</taxon>
        <taxon>Alteromonadales</taxon>
        <taxon>Shewanellaceae</taxon>
        <taxon>Parashewanella</taxon>
    </lineage>
</organism>
<gene>
    <name evidence="3" type="ORF">D5018_18280</name>
</gene>
<dbReference type="PANTHER" id="PTHR34300">
    <property type="entry name" value="QUEUOSINE PRECURSOR TRANSPORTER-RELATED"/>
    <property type="match status" value="1"/>
</dbReference>
<protein>
    <recommendedName>
        <fullName evidence="1">Queuosine precursor transporter</fullName>
    </recommendedName>
</protein>
<name>A0A3L8PW21_9GAMM</name>
<sequence>MWEENELKTSWELPNAKLLALLATYIVLLCLTVCFANNITSMMGMTLPGGIYVFPVSFIICDIVSEVYGFPIARLFIWFGMISELIFAFLSQALIAIPHPDTFIHAQAYHTVFSPTVRYVFSGMVGFFSGEFLNVYILSKWKIRVKGRYFVIRSVMTTAIGQAVLSIVVDYLAFAGKMPTSELISMMYAGWKVKMIYSLFFVLPAWYIVSYIKKTDKIDVYDVNTNFNPFRFKLS</sequence>
<keyword evidence="2" id="KW-1133">Transmembrane helix</keyword>
<dbReference type="AlphaFoldDB" id="A0A3L8PW21"/>
<dbReference type="NCBIfam" id="TIGR00697">
    <property type="entry name" value="queuosine precursor transporter"/>
    <property type="match status" value="1"/>
</dbReference>
<evidence type="ECO:0000313" key="3">
    <source>
        <dbReference type="EMBL" id="RLV58252.1"/>
    </source>
</evidence>
<evidence type="ECO:0000313" key="4">
    <source>
        <dbReference type="Proteomes" id="UP000281474"/>
    </source>
</evidence>
<dbReference type="Pfam" id="PF02592">
    <property type="entry name" value="Vut_1"/>
    <property type="match status" value="1"/>
</dbReference>
<feature type="transmembrane region" description="Helical" evidence="2">
    <location>
        <begin position="117"/>
        <end position="138"/>
    </location>
</feature>
<comment type="caution">
    <text evidence="3">The sequence shown here is derived from an EMBL/GenBank/DDBJ whole genome shotgun (WGS) entry which is preliminary data.</text>
</comment>
<evidence type="ECO:0000256" key="1">
    <source>
        <dbReference type="NCBIfam" id="TIGR00697"/>
    </source>
</evidence>
<keyword evidence="2" id="KW-0472">Membrane</keyword>